<proteinExistence type="predicted"/>
<dbReference type="AlphaFoldDB" id="A0A087GV46"/>
<dbReference type="Proteomes" id="UP000029120">
    <property type="component" value="Chromosome 5"/>
</dbReference>
<dbReference type="EMBL" id="CM002873">
    <property type="protein sequence ID" value="KFK33748.1"/>
    <property type="molecule type" value="Genomic_DNA"/>
</dbReference>
<keyword evidence="1" id="KW-0812">Transmembrane</keyword>
<keyword evidence="1" id="KW-0472">Membrane</keyword>
<feature type="chain" id="PRO_5001822538" description="Glycine-rich protein" evidence="2">
    <location>
        <begin position="24"/>
        <end position="84"/>
    </location>
</feature>
<feature type="signal peptide" evidence="2">
    <location>
        <begin position="1"/>
        <end position="23"/>
    </location>
</feature>
<keyword evidence="1" id="KW-1133">Transmembrane helix</keyword>
<evidence type="ECO:0000313" key="3">
    <source>
        <dbReference type="EMBL" id="KFK33748.1"/>
    </source>
</evidence>
<dbReference type="Gramene" id="KFK33748">
    <property type="protein sequence ID" value="KFK33748"/>
    <property type="gene ID" value="AALP_AA5G054900"/>
</dbReference>
<name>A0A087GV46_ARAAL</name>
<evidence type="ECO:0000256" key="1">
    <source>
        <dbReference type="SAM" id="Phobius"/>
    </source>
</evidence>
<accession>A0A087GV46</accession>
<gene>
    <name evidence="3" type="ordered locus">AALP_Aa5g054900</name>
</gene>
<sequence length="84" mass="8865">MASKTLILLGVFAFLLVVSEIAAASVNSESMETVQPDGYGGRGSGGGHKGGGGLIISSSNLRSLHNIVCILRYFLLFCVTVHYY</sequence>
<feature type="transmembrane region" description="Helical" evidence="1">
    <location>
        <begin position="64"/>
        <end position="83"/>
    </location>
</feature>
<dbReference type="Pfam" id="PF07172">
    <property type="entry name" value="GRP"/>
    <property type="match status" value="1"/>
</dbReference>
<evidence type="ECO:0000256" key="2">
    <source>
        <dbReference type="SAM" id="SignalP"/>
    </source>
</evidence>
<dbReference type="OrthoDB" id="1113918at2759"/>
<protein>
    <recommendedName>
        <fullName evidence="5">Glycine-rich protein</fullName>
    </recommendedName>
</protein>
<evidence type="ECO:0008006" key="5">
    <source>
        <dbReference type="Google" id="ProtNLM"/>
    </source>
</evidence>
<reference evidence="4" key="1">
    <citation type="journal article" date="2015" name="Nat. Plants">
        <title>Genome expansion of Arabis alpina linked with retrotransposition and reduced symmetric DNA methylation.</title>
        <authorList>
            <person name="Willing E.M."/>
            <person name="Rawat V."/>
            <person name="Mandakova T."/>
            <person name="Maumus F."/>
            <person name="James G.V."/>
            <person name="Nordstroem K.J."/>
            <person name="Becker C."/>
            <person name="Warthmann N."/>
            <person name="Chica C."/>
            <person name="Szarzynska B."/>
            <person name="Zytnicki M."/>
            <person name="Albani M.C."/>
            <person name="Kiefer C."/>
            <person name="Bergonzi S."/>
            <person name="Castaings L."/>
            <person name="Mateos J.L."/>
            <person name="Berns M.C."/>
            <person name="Bujdoso N."/>
            <person name="Piofczyk T."/>
            <person name="de Lorenzo L."/>
            <person name="Barrero-Sicilia C."/>
            <person name="Mateos I."/>
            <person name="Piednoel M."/>
            <person name="Hagmann J."/>
            <person name="Chen-Min-Tao R."/>
            <person name="Iglesias-Fernandez R."/>
            <person name="Schuster S.C."/>
            <person name="Alonso-Blanco C."/>
            <person name="Roudier F."/>
            <person name="Carbonero P."/>
            <person name="Paz-Ares J."/>
            <person name="Davis S.J."/>
            <person name="Pecinka A."/>
            <person name="Quesneville H."/>
            <person name="Colot V."/>
            <person name="Lysak M.A."/>
            <person name="Weigel D."/>
            <person name="Coupland G."/>
            <person name="Schneeberger K."/>
        </authorList>
    </citation>
    <scope>NUCLEOTIDE SEQUENCE [LARGE SCALE GENOMIC DNA]</scope>
    <source>
        <strain evidence="4">cv. Pajares</strain>
    </source>
</reference>
<organism evidence="3 4">
    <name type="scientific">Arabis alpina</name>
    <name type="common">Alpine rock-cress</name>
    <dbReference type="NCBI Taxonomy" id="50452"/>
    <lineage>
        <taxon>Eukaryota</taxon>
        <taxon>Viridiplantae</taxon>
        <taxon>Streptophyta</taxon>
        <taxon>Embryophyta</taxon>
        <taxon>Tracheophyta</taxon>
        <taxon>Spermatophyta</taxon>
        <taxon>Magnoliopsida</taxon>
        <taxon>eudicotyledons</taxon>
        <taxon>Gunneridae</taxon>
        <taxon>Pentapetalae</taxon>
        <taxon>rosids</taxon>
        <taxon>malvids</taxon>
        <taxon>Brassicales</taxon>
        <taxon>Brassicaceae</taxon>
        <taxon>Arabideae</taxon>
        <taxon>Arabis</taxon>
    </lineage>
</organism>
<dbReference type="InterPro" id="IPR010800">
    <property type="entry name" value="GRP"/>
</dbReference>
<keyword evidence="4" id="KW-1185">Reference proteome</keyword>
<keyword evidence="2" id="KW-0732">Signal</keyword>
<evidence type="ECO:0000313" key="4">
    <source>
        <dbReference type="Proteomes" id="UP000029120"/>
    </source>
</evidence>